<comment type="similarity">
    <text evidence="1 5">Belongs to the acetyltransferase family. RimI subfamily.</text>
</comment>
<dbReference type="InterPro" id="IPR016181">
    <property type="entry name" value="Acyl_CoA_acyltransferase"/>
</dbReference>
<keyword evidence="3 7" id="KW-0808">Transferase</keyword>
<reference evidence="7 8" key="1">
    <citation type="submission" date="2016-08" db="EMBL/GenBank/DDBJ databases">
        <title>Novel Firmicutes and Novel Genomes.</title>
        <authorList>
            <person name="Poppleton D.I."/>
            <person name="Gribaldo S."/>
        </authorList>
    </citation>
    <scope>NUCLEOTIDE SEQUENCE [LARGE SCALE GENOMIC DNA]</scope>
    <source>
        <strain evidence="7 8">CTT3</strain>
    </source>
</reference>
<dbReference type="Gene3D" id="3.40.630.30">
    <property type="match status" value="1"/>
</dbReference>
<dbReference type="RefSeq" id="WP_120168871.1">
    <property type="nucleotide sequence ID" value="NZ_MCIB01000012.1"/>
</dbReference>
<sequence length="148" mass="16997">MPNLILREMETKDLEEVLYIENTCFTTPWSKNAFIKEITENKLAKYIVAQLEDKVVGYGGMWIILDEGHITNIAVAPNYRGLGIGSAIVKELINICKKLEINRMTLEVRKSNIVAQNLYEKYGFKACGVRPKYYSDTNEDAIIMWKEV</sequence>
<comment type="catalytic activity">
    <reaction evidence="5">
        <text>N-terminal L-alanyl-[ribosomal protein bS18] + acetyl-CoA = N-terminal N(alpha)-acetyl-L-alanyl-[ribosomal protein bS18] + CoA + H(+)</text>
        <dbReference type="Rhea" id="RHEA:43756"/>
        <dbReference type="Rhea" id="RHEA-COMP:10676"/>
        <dbReference type="Rhea" id="RHEA-COMP:10677"/>
        <dbReference type="ChEBI" id="CHEBI:15378"/>
        <dbReference type="ChEBI" id="CHEBI:57287"/>
        <dbReference type="ChEBI" id="CHEBI:57288"/>
        <dbReference type="ChEBI" id="CHEBI:64718"/>
        <dbReference type="ChEBI" id="CHEBI:83683"/>
        <dbReference type="EC" id="2.3.1.266"/>
    </reaction>
</comment>
<dbReference type="PROSITE" id="PS51186">
    <property type="entry name" value="GNAT"/>
    <property type="match status" value="1"/>
</dbReference>
<feature type="domain" description="N-acetyltransferase" evidence="6">
    <location>
        <begin position="4"/>
        <end position="148"/>
    </location>
</feature>
<evidence type="ECO:0000313" key="7">
    <source>
        <dbReference type="EMBL" id="RKD32367.1"/>
    </source>
</evidence>
<organism evidence="7 8">
    <name type="scientific">Thermohalobacter berrensis</name>
    <dbReference type="NCBI Taxonomy" id="99594"/>
    <lineage>
        <taxon>Bacteria</taxon>
        <taxon>Bacillati</taxon>
        <taxon>Bacillota</taxon>
        <taxon>Tissierellia</taxon>
        <taxon>Tissierellales</taxon>
        <taxon>Thermohalobacteraceae</taxon>
        <taxon>Thermohalobacter</taxon>
    </lineage>
</organism>
<dbReference type="EMBL" id="MCIB01000012">
    <property type="protein sequence ID" value="RKD32367.1"/>
    <property type="molecule type" value="Genomic_DNA"/>
</dbReference>
<dbReference type="Pfam" id="PF00583">
    <property type="entry name" value="Acetyltransf_1"/>
    <property type="match status" value="1"/>
</dbReference>
<dbReference type="InterPro" id="IPR050680">
    <property type="entry name" value="YpeA/RimI_acetyltransf"/>
</dbReference>
<dbReference type="InterPro" id="IPR006464">
    <property type="entry name" value="AcTrfase_RimI/Ard1"/>
</dbReference>
<keyword evidence="4" id="KW-0012">Acyltransferase</keyword>
<accession>A0A419T477</accession>
<dbReference type="OrthoDB" id="9794566at2"/>
<dbReference type="InterPro" id="IPR000182">
    <property type="entry name" value="GNAT_dom"/>
</dbReference>
<dbReference type="GO" id="GO:0005737">
    <property type="term" value="C:cytoplasm"/>
    <property type="evidence" value="ECO:0007669"/>
    <property type="project" value="UniProtKB-SubCell"/>
</dbReference>
<keyword evidence="8" id="KW-1185">Reference proteome</keyword>
<dbReference type="EC" id="2.3.1.266" evidence="5"/>
<dbReference type="CDD" id="cd04301">
    <property type="entry name" value="NAT_SF"/>
    <property type="match status" value="1"/>
</dbReference>
<comment type="caution">
    <text evidence="7">The sequence shown here is derived from an EMBL/GenBank/DDBJ whole genome shotgun (WGS) entry which is preliminary data.</text>
</comment>
<evidence type="ECO:0000256" key="4">
    <source>
        <dbReference type="ARBA" id="ARBA00023315"/>
    </source>
</evidence>
<dbReference type="NCBIfam" id="TIGR01575">
    <property type="entry name" value="rimI"/>
    <property type="match status" value="1"/>
</dbReference>
<dbReference type="AlphaFoldDB" id="A0A419T477"/>
<dbReference type="Proteomes" id="UP000284177">
    <property type="component" value="Unassembled WGS sequence"/>
</dbReference>
<evidence type="ECO:0000256" key="2">
    <source>
        <dbReference type="ARBA" id="ARBA00022490"/>
    </source>
</evidence>
<dbReference type="PANTHER" id="PTHR43420:SF44">
    <property type="entry name" value="ACETYLTRANSFERASE YPEA"/>
    <property type="match status" value="1"/>
</dbReference>
<evidence type="ECO:0000259" key="6">
    <source>
        <dbReference type="PROSITE" id="PS51186"/>
    </source>
</evidence>
<dbReference type="GO" id="GO:0008999">
    <property type="term" value="F:protein-N-terminal-alanine acetyltransferase activity"/>
    <property type="evidence" value="ECO:0007669"/>
    <property type="project" value="UniProtKB-EC"/>
</dbReference>
<comment type="function">
    <text evidence="5">Acetylates the N-terminal alanine of ribosomal protein bS18.</text>
</comment>
<protein>
    <recommendedName>
        <fullName evidence="5">[Ribosomal protein bS18]-alanine N-acetyltransferase</fullName>
        <ecNumber evidence="5">2.3.1.266</ecNumber>
    </recommendedName>
</protein>
<evidence type="ECO:0000256" key="5">
    <source>
        <dbReference type="RuleBase" id="RU363094"/>
    </source>
</evidence>
<comment type="subcellular location">
    <subcellularLocation>
        <location evidence="5">Cytoplasm</location>
    </subcellularLocation>
</comment>
<evidence type="ECO:0000256" key="3">
    <source>
        <dbReference type="ARBA" id="ARBA00022679"/>
    </source>
</evidence>
<name>A0A419T477_9FIRM</name>
<evidence type="ECO:0000313" key="8">
    <source>
        <dbReference type="Proteomes" id="UP000284177"/>
    </source>
</evidence>
<dbReference type="PANTHER" id="PTHR43420">
    <property type="entry name" value="ACETYLTRANSFERASE"/>
    <property type="match status" value="1"/>
</dbReference>
<proteinExistence type="inferred from homology"/>
<dbReference type="SUPFAM" id="SSF55729">
    <property type="entry name" value="Acyl-CoA N-acyltransferases (Nat)"/>
    <property type="match status" value="1"/>
</dbReference>
<keyword evidence="2 5" id="KW-0963">Cytoplasm</keyword>
<gene>
    <name evidence="7" type="ORF">BET03_03325</name>
</gene>
<evidence type="ECO:0000256" key="1">
    <source>
        <dbReference type="ARBA" id="ARBA00005395"/>
    </source>
</evidence>